<proteinExistence type="predicted"/>
<accession>A0A4U0P0W1</accession>
<name>A0A4U0P0W1_9SPHI</name>
<gene>
    <name evidence="2" type="ORF">FAZ15_11825</name>
</gene>
<evidence type="ECO:0000313" key="2">
    <source>
        <dbReference type="EMBL" id="TJZ60670.1"/>
    </source>
</evidence>
<dbReference type="AlphaFoldDB" id="A0A4U0P0W1"/>
<sequence length="288" mass="33441">MNFNFLFNTFLFIGLTSFTKLYGQLPDKVGGLIAADKNAAAIAKMQSPHAAFMSIIDKESIFYVPSTVNAFNYLSNRPNIPDVMSWEPNFAIVSRSLDWGLTSGKMQFQKVGAVKRHGQYLTVWKRGKKGDWKVAIRAEVENFGKKVASDLIYFEPDDSWYLKHRSQVRLKQREDIVFQTDELFSTVLKANNETAYKEFLAEDVRFYYPWQEEIEGKDNVLSFLKKQRYEIVTTPAEVGRAYSGEFAFTSGTATVHTKDKATKFNYIRVWQLKDDYQWRVIIEMLFER</sequence>
<keyword evidence="3" id="KW-1185">Reference proteome</keyword>
<evidence type="ECO:0000313" key="3">
    <source>
        <dbReference type="Proteomes" id="UP000306808"/>
    </source>
</evidence>
<dbReference type="Pfam" id="PF14534">
    <property type="entry name" value="DUF4440"/>
    <property type="match status" value="1"/>
</dbReference>
<dbReference type="Gene3D" id="3.10.450.50">
    <property type="match status" value="2"/>
</dbReference>
<comment type="caution">
    <text evidence="2">The sequence shown here is derived from an EMBL/GenBank/DDBJ whole genome shotgun (WGS) entry which is preliminary data.</text>
</comment>
<dbReference type="InterPro" id="IPR032710">
    <property type="entry name" value="NTF2-like_dom_sf"/>
</dbReference>
<dbReference type="InterPro" id="IPR027843">
    <property type="entry name" value="DUF4440"/>
</dbReference>
<dbReference type="Proteomes" id="UP000306808">
    <property type="component" value="Unassembled WGS sequence"/>
</dbReference>
<dbReference type="OrthoDB" id="1119084at2"/>
<reference evidence="2 3" key="1">
    <citation type="submission" date="2019-04" db="EMBL/GenBank/DDBJ databases">
        <title>Sphingobacterium olei sp. nov., isolated from oil-contaminated soil.</title>
        <authorList>
            <person name="Liu B."/>
        </authorList>
    </citation>
    <scope>NUCLEOTIDE SEQUENCE [LARGE SCALE GENOMIC DNA]</scope>
    <source>
        <strain evidence="2 3">HAL-9</strain>
    </source>
</reference>
<evidence type="ECO:0000259" key="1">
    <source>
        <dbReference type="Pfam" id="PF14534"/>
    </source>
</evidence>
<dbReference type="RefSeq" id="WP_136901514.1">
    <property type="nucleotide sequence ID" value="NZ_SUME01000004.1"/>
</dbReference>
<protein>
    <submittedName>
        <fullName evidence="2">Nuclear transport factor 2 family protein</fullName>
    </submittedName>
</protein>
<organism evidence="2 3">
    <name type="scientific">Sphingobacterium olei</name>
    <dbReference type="NCBI Taxonomy" id="2571155"/>
    <lineage>
        <taxon>Bacteria</taxon>
        <taxon>Pseudomonadati</taxon>
        <taxon>Bacteroidota</taxon>
        <taxon>Sphingobacteriia</taxon>
        <taxon>Sphingobacteriales</taxon>
        <taxon>Sphingobacteriaceae</taxon>
        <taxon>Sphingobacterium</taxon>
    </lineage>
</organism>
<dbReference type="EMBL" id="SUME01000004">
    <property type="protein sequence ID" value="TJZ60670.1"/>
    <property type="molecule type" value="Genomic_DNA"/>
</dbReference>
<feature type="domain" description="DUF4440" evidence="1">
    <location>
        <begin position="188"/>
        <end position="280"/>
    </location>
</feature>
<dbReference type="SUPFAM" id="SSF54427">
    <property type="entry name" value="NTF2-like"/>
    <property type="match status" value="1"/>
</dbReference>